<gene>
    <name evidence="1" type="ORF">P4S50_10090</name>
</gene>
<reference evidence="1 2" key="1">
    <citation type="submission" date="2023-03" db="EMBL/GenBank/DDBJ databases">
        <title>Complete genome sequence of Tepidibacter sp. SWIR-1, isolated from a deep-sea hydrothermal vent.</title>
        <authorList>
            <person name="Li X."/>
        </authorList>
    </citation>
    <scope>NUCLEOTIDE SEQUENCE [LARGE SCALE GENOMIC DNA]</scope>
    <source>
        <strain evidence="1 2">SWIR-1</strain>
    </source>
</reference>
<protein>
    <submittedName>
        <fullName evidence="1">4-alpha-glucanotransferase</fullName>
    </submittedName>
</protein>
<dbReference type="EMBL" id="CP120733">
    <property type="protein sequence ID" value="WFD08747.1"/>
    <property type="molecule type" value="Genomic_DNA"/>
</dbReference>
<organism evidence="1 2">
    <name type="scientific">Tepidibacter hydrothermalis</name>
    <dbReference type="NCBI Taxonomy" id="3036126"/>
    <lineage>
        <taxon>Bacteria</taxon>
        <taxon>Bacillati</taxon>
        <taxon>Bacillota</taxon>
        <taxon>Clostridia</taxon>
        <taxon>Peptostreptococcales</taxon>
        <taxon>Peptostreptococcaceae</taxon>
        <taxon>Tepidibacter</taxon>
    </lineage>
</organism>
<name>A0ABY8E785_9FIRM</name>
<accession>A0ABY8E785</accession>
<proteinExistence type="predicted"/>
<sequence>MAAKSKKEFTVTVNYPTKENQEEFDNRAARAVAKILYTSLPSDTIDEIIELYKERKLQSV</sequence>
<evidence type="ECO:0000313" key="2">
    <source>
        <dbReference type="Proteomes" id="UP001222800"/>
    </source>
</evidence>
<evidence type="ECO:0000313" key="1">
    <source>
        <dbReference type="EMBL" id="WFD08747.1"/>
    </source>
</evidence>
<dbReference type="RefSeq" id="WP_277730658.1">
    <property type="nucleotide sequence ID" value="NZ_CP120733.1"/>
</dbReference>
<keyword evidence="2" id="KW-1185">Reference proteome</keyword>
<dbReference type="Proteomes" id="UP001222800">
    <property type="component" value="Chromosome"/>
</dbReference>